<organism evidence="4 5">
    <name type="scientific">Ophiocordyceps unilateralis</name>
    <name type="common">Zombie-ant fungus</name>
    <name type="synonym">Torrubia unilateralis</name>
    <dbReference type="NCBI Taxonomy" id="268505"/>
    <lineage>
        <taxon>Eukaryota</taxon>
        <taxon>Fungi</taxon>
        <taxon>Dikarya</taxon>
        <taxon>Ascomycota</taxon>
        <taxon>Pezizomycotina</taxon>
        <taxon>Sordariomycetes</taxon>
        <taxon>Hypocreomycetidae</taxon>
        <taxon>Hypocreales</taxon>
        <taxon>Ophiocordycipitaceae</taxon>
        <taxon>Ophiocordyceps</taxon>
    </lineage>
</organism>
<evidence type="ECO:0000313" key="4">
    <source>
        <dbReference type="EMBL" id="PFH62486.1"/>
    </source>
</evidence>
<evidence type="ECO:0000256" key="2">
    <source>
        <dbReference type="SAM" id="SignalP"/>
    </source>
</evidence>
<dbReference type="InterPro" id="IPR029021">
    <property type="entry name" value="Prot-tyrosine_phosphatase-like"/>
</dbReference>
<comment type="caution">
    <text evidence="4">The sequence shown here is derived from an EMBL/GenBank/DDBJ whole genome shotgun (WGS) entry which is preliminary data.</text>
</comment>
<keyword evidence="1" id="KW-0378">Hydrolase</keyword>
<gene>
    <name evidence="4" type="ORF">XA68_13388</name>
</gene>
<sequence length="402" mass="45832">MRLTTLATFLAVAATQATSLRTKMSSTSKKTDLFMSRTVEPNAPEALPVGHGFLRFDRVTDKLRHTDELFRSSAPHYHGSESDQKLTNDSIKFLQEHNIVHVIAVNSLANNELIRKKLEENAIAYTALLVEDYEAPTFDDFGRAYRAFRAATQGATLVWCAYGHGRTGTTISALQIYRQYESLSPDELTEDDFRKNHVESQHQLDQLKRLNRIAKPERARREIHKAVESFEQAKAAMSRLKEVKTLDEVDAVKGIAAEWLQRALGAQSEALDALNFYWEVDLGIFDKIMRSGATRSKLLTPNRNLIDLRNKIKDEENRANVTRDVVEHVDRASEIDRALRRLGDQLELPGTGTAEGEREEAGREWENEKMFSSMGRIFERLRAKLRAMKWEVEKLNSELEAV</sequence>
<name>A0A2A9PNU8_OPHUN</name>
<dbReference type="OrthoDB" id="432447at2759"/>
<reference evidence="4 5" key="1">
    <citation type="journal article" date="2015" name="BMC Genomics">
        <title>Gene expression during zombie ant biting behavior reflects the complexity underlying fungal parasitic behavioral manipulation.</title>
        <authorList>
            <person name="de Bekker C."/>
            <person name="Ohm R.A."/>
            <person name="Loreto R.G."/>
            <person name="Sebastian A."/>
            <person name="Albert I."/>
            <person name="Merrow M."/>
            <person name="Brachmann A."/>
            <person name="Hughes D.P."/>
        </authorList>
    </citation>
    <scope>NUCLEOTIDE SEQUENCE [LARGE SCALE GENOMIC DNA]</scope>
    <source>
        <strain evidence="4 5">SC16a</strain>
    </source>
</reference>
<reference evidence="4 5" key="2">
    <citation type="journal article" date="2017" name="Sci. Rep.">
        <title>Ant-infecting Ophiocordyceps genomes reveal a high diversity of potential behavioral manipulation genes and a possible major role for enterotoxins.</title>
        <authorList>
            <person name="de Bekker C."/>
            <person name="Ohm R.A."/>
            <person name="Evans H.C."/>
            <person name="Brachmann A."/>
            <person name="Hughes D.P."/>
        </authorList>
    </citation>
    <scope>NUCLEOTIDE SEQUENCE [LARGE SCALE GENOMIC DNA]</scope>
    <source>
        <strain evidence="4 5">SC16a</strain>
    </source>
</reference>
<protein>
    <recommendedName>
        <fullName evidence="3">Swiss Army Knife protein DSP-PTPase phosphatase domain-containing protein</fullName>
    </recommendedName>
</protein>
<evidence type="ECO:0000313" key="5">
    <source>
        <dbReference type="Proteomes" id="UP000037136"/>
    </source>
</evidence>
<dbReference type="InterPro" id="IPR057023">
    <property type="entry name" value="PTP-SAK"/>
</dbReference>
<feature type="signal peptide" evidence="2">
    <location>
        <begin position="1"/>
        <end position="19"/>
    </location>
</feature>
<dbReference type="Pfam" id="PF22784">
    <property type="entry name" value="PTP-SAK"/>
    <property type="match status" value="1"/>
</dbReference>
<keyword evidence="2" id="KW-0732">Signal</keyword>
<evidence type="ECO:0000256" key="1">
    <source>
        <dbReference type="ARBA" id="ARBA00022801"/>
    </source>
</evidence>
<dbReference type="EMBL" id="LAZP02000027">
    <property type="protein sequence ID" value="PFH62486.1"/>
    <property type="molecule type" value="Genomic_DNA"/>
</dbReference>
<dbReference type="AlphaFoldDB" id="A0A2A9PNU8"/>
<dbReference type="Proteomes" id="UP000037136">
    <property type="component" value="Unassembled WGS sequence"/>
</dbReference>
<feature type="chain" id="PRO_5012541101" description="Swiss Army Knife protein DSP-PTPase phosphatase domain-containing protein" evidence="2">
    <location>
        <begin position="20"/>
        <end position="402"/>
    </location>
</feature>
<dbReference type="SUPFAM" id="SSF52799">
    <property type="entry name" value="(Phosphotyrosine protein) phosphatases II"/>
    <property type="match status" value="1"/>
</dbReference>
<dbReference type="Gene3D" id="3.90.190.10">
    <property type="entry name" value="Protein tyrosine phosphatase superfamily"/>
    <property type="match status" value="1"/>
</dbReference>
<dbReference type="STRING" id="268505.A0A2A9PNU8"/>
<dbReference type="GO" id="GO:0016791">
    <property type="term" value="F:phosphatase activity"/>
    <property type="evidence" value="ECO:0007669"/>
    <property type="project" value="UniProtKB-ARBA"/>
</dbReference>
<keyword evidence="5" id="KW-1185">Reference proteome</keyword>
<proteinExistence type="predicted"/>
<feature type="domain" description="Swiss Army Knife protein DSP-PTPase phosphatase" evidence="3">
    <location>
        <begin position="84"/>
        <end position="179"/>
    </location>
</feature>
<accession>A0A2A9PNU8</accession>
<evidence type="ECO:0000259" key="3">
    <source>
        <dbReference type="Pfam" id="PF22784"/>
    </source>
</evidence>